<feature type="compositionally biased region" description="Basic and acidic residues" evidence="5">
    <location>
        <begin position="34"/>
        <end position="46"/>
    </location>
</feature>
<feature type="compositionally biased region" description="Pro residues" evidence="5">
    <location>
        <begin position="1"/>
        <end position="10"/>
    </location>
</feature>
<gene>
    <name evidence="7" type="ORF">B0T20DRAFT_124932</name>
</gene>
<organism evidence="7 8">
    <name type="scientific">Sordaria brevicollis</name>
    <dbReference type="NCBI Taxonomy" id="83679"/>
    <lineage>
        <taxon>Eukaryota</taxon>
        <taxon>Fungi</taxon>
        <taxon>Dikarya</taxon>
        <taxon>Ascomycota</taxon>
        <taxon>Pezizomycotina</taxon>
        <taxon>Sordariomycetes</taxon>
        <taxon>Sordariomycetidae</taxon>
        <taxon>Sordariales</taxon>
        <taxon>Sordariaceae</taxon>
        <taxon>Sordaria</taxon>
    </lineage>
</organism>
<reference evidence="7" key="2">
    <citation type="submission" date="2023-07" db="EMBL/GenBank/DDBJ databases">
        <authorList>
            <consortium name="Lawrence Berkeley National Laboratory"/>
            <person name="Haridas S."/>
            <person name="Hensen N."/>
            <person name="Bonometti L."/>
            <person name="Westerberg I."/>
            <person name="Brannstrom I.O."/>
            <person name="Guillou S."/>
            <person name="Cros-Aarteil S."/>
            <person name="Calhoun S."/>
            <person name="Kuo A."/>
            <person name="Mondo S."/>
            <person name="Pangilinan J."/>
            <person name="Riley R."/>
            <person name="LaButti K."/>
            <person name="Andreopoulos B."/>
            <person name="Lipzen A."/>
            <person name="Chen C."/>
            <person name="Yanf M."/>
            <person name="Daum C."/>
            <person name="Ng V."/>
            <person name="Clum A."/>
            <person name="Steindorff A."/>
            <person name="Ohm R."/>
            <person name="Martin F."/>
            <person name="Silar P."/>
            <person name="Natvig D."/>
            <person name="Lalanne C."/>
            <person name="Gautier V."/>
            <person name="Ament-velasquez S.L."/>
            <person name="Kruys A."/>
            <person name="Hutchinson M.I."/>
            <person name="Powell A.J."/>
            <person name="Barry K."/>
            <person name="Miller A.N."/>
            <person name="Grigoriev I.V."/>
            <person name="Debuchy R."/>
            <person name="Gladieux P."/>
            <person name="Thoren M.H."/>
            <person name="Johannesson H."/>
        </authorList>
    </citation>
    <scope>NUCLEOTIDE SEQUENCE</scope>
    <source>
        <strain evidence="7">FGSC 1904</strain>
    </source>
</reference>
<feature type="compositionally biased region" description="Basic and acidic residues" evidence="5">
    <location>
        <begin position="105"/>
        <end position="114"/>
    </location>
</feature>
<feature type="region of interest" description="Disordered" evidence="5">
    <location>
        <begin position="140"/>
        <end position="261"/>
    </location>
</feature>
<feature type="region of interest" description="Disordered" evidence="5">
    <location>
        <begin position="296"/>
        <end position="323"/>
    </location>
</feature>
<feature type="region of interest" description="Disordered" evidence="5">
    <location>
        <begin position="1"/>
        <end position="68"/>
    </location>
</feature>
<comment type="subcellular location">
    <subcellularLocation>
        <location evidence="1">Cell membrane</location>
        <topology evidence="1">Multi-pass membrane protein</topology>
    </subcellularLocation>
</comment>
<evidence type="ECO:0000256" key="3">
    <source>
        <dbReference type="ARBA" id="ARBA00022989"/>
    </source>
</evidence>
<comment type="caution">
    <text evidence="7">The sequence shown here is derived from an EMBL/GenBank/DDBJ whole genome shotgun (WGS) entry which is preliminary data.</text>
</comment>
<feature type="compositionally biased region" description="Basic and acidic residues" evidence="5">
    <location>
        <begin position="1250"/>
        <end position="1268"/>
    </location>
</feature>
<feature type="compositionally biased region" description="Pro residues" evidence="5">
    <location>
        <begin position="54"/>
        <end position="63"/>
    </location>
</feature>
<feature type="compositionally biased region" description="Low complexity" evidence="5">
    <location>
        <begin position="162"/>
        <end position="172"/>
    </location>
</feature>
<keyword evidence="4 6" id="KW-0472">Membrane</keyword>
<feature type="compositionally biased region" description="Low complexity" evidence="5">
    <location>
        <begin position="230"/>
        <end position="244"/>
    </location>
</feature>
<feature type="transmembrane region" description="Helical" evidence="6">
    <location>
        <begin position="1178"/>
        <end position="1198"/>
    </location>
</feature>
<feature type="region of interest" description="Disordered" evidence="5">
    <location>
        <begin position="1235"/>
        <end position="1294"/>
    </location>
</feature>
<name>A0AAE0UF62_SORBR</name>
<accession>A0AAE0UF62</accession>
<dbReference type="EMBL" id="JAUTDP010000002">
    <property type="protein sequence ID" value="KAK3401872.1"/>
    <property type="molecule type" value="Genomic_DNA"/>
</dbReference>
<dbReference type="GO" id="GO:0015095">
    <property type="term" value="F:magnesium ion transmembrane transporter activity"/>
    <property type="evidence" value="ECO:0007669"/>
    <property type="project" value="TreeGrafter"/>
</dbReference>
<dbReference type="SUPFAM" id="SSF144083">
    <property type="entry name" value="Magnesium transport protein CorA, transmembrane region"/>
    <property type="match status" value="1"/>
</dbReference>
<feature type="compositionally biased region" description="Pro residues" evidence="5">
    <location>
        <begin position="82"/>
        <end position="94"/>
    </location>
</feature>
<dbReference type="GO" id="GO:0050897">
    <property type="term" value="F:cobalt ion binding"/>
    <property type="evidence" value="ECO:0007669"/>
    <property type="project" value="TreeGrafter"/>
</dbReference>
<dbReference type="InterPro" id="IPR045863">
    <property type="entry name" value="CorA_TM1_TM2"/>
</dbReference>
<reference evidence="7" key="1">
    <citation type="journal article" date="2023" name="Mol. Phylogenet. Evol.">
        <title>Genome-scale phylogeny and comparative genomics of the fungal order Sordariales.</title>
        <authorList>
            <person name="Hensen N."/>
            <person name="Bonometti L."/>
            <person name="Westerberg I."/>
            <person name="Brannstrom I.O."/>
            <person name="Guillou S."/>
            <person name="Cros-Aarteil S."/>
            <person name="Calhoun S."/>
            <person name="Haridas S."/>
            <person name="Kuo A."/>
            <person name="Mondo S."/>
            <person name="Pangilinan J."/>
            <person name="Riley R."/>
            <person name="LaButti K."/>
            <person name="Andreopoulos B."/>
            <person name="Lipzen A."/>
            <person name="Chen C."/>
            <person name="Yan M."/>
            <person name="Daum C."/>
            <person name="Ng V."/>
            <person name="Clum A."/>
            <person name="Steindorff A."/>
            <person name="Ohm R.A."/>
            <person name="Martin F."/>
            <person name="Silar P."/>
            <person name="Natvig D.O."/>
            <person name="Lalanne C."/>
            <person name="Gautier V."/>
            <person name="Ament-Velasquez S.L."/>
            <person name="Kruys A."/>
            <person name="Hutchinson M.I."/>
            <person name="Powell A.J."/>
            <person name="Barry K."/>
            <person name="Miller A.N."/>
            <person name="Grigoriev I.V."/>
            <person name="Debuchy R."/>
            <person name="Gladieux P."/>
            <person name="Hiltunen Thoren M."/>
            <person name="Johannesson H."/>
        </authorList>
    </citation>
    <scope>NUCLEOTIDE SEQUENCE</scope>
    <source>
        <strain evidence="7">FGSC 1904</strain>
    </source>
</reference>
<dbReference type="GO" id="GO:0005886">
    <property type="term" value="C:plasma membrane"/>
    <property type="evidence" value="ECO:0007669"/>
    <property type="project" value="UniProtKB-SubCell"/>
</dbReference>
<keyword evidence="2 6" id="KW-0812">Transmembrane</keyword>
<dbReference type="GO" id="GO:0015087">
    <property type="term" value="F:cobalt ion transmembrane transporter activity"/>
    <property type="evidence" value="ECO:0007669"/>
    <property type="project" value="TreeGrafter"/>
</dbReference>
<dbReference type="Gene3D" id="1.20.58.340">
    <property type="entry name" value="Magnesium transport protein CorA, transmembrane region"/>
    <property type="match status" value="2"/>
</dbReference>
<keyword evidence="3 6" id="KW-1133">Transmembrane helix</keyword>
<feature type="region of interest" description="Disordered" evidence="5">
    <location>
        <begin position="647"/>
        <end position="704"/>
    </location>
</feature>
<sequence length="1294" mass="144834">MSQPPPPPGPDPRDEEPSTSSLPPRRSHTSPEQPHQEHHIDDDPSRPARAPSWPREPPPPSYPPASGYNPYMMPYSVPYYPIPPPSAAYPPASGPPGATRPGHHVHFEPYDEHNQPGQRGPPFIPLVAPYDTYGMPPGGYYGPGYMHSQPIRRRTRKETRRSASPTPASSPSGRKAKRRHKKVKFEQDSDDDILEKVAEYPSLNSSTPPAEPMSPGAEEDSWGEKASDHSPFSSSPSTSSSSSSEGTHRRRRGASTIRSYGSGRFRATPALVTEESGSSAYSFAASFRAARAASIGGSADGEQSEDADATPGQLSPKEEQNPEVSHILASAYTGQGYTVAEGHHSADLLVAANPAQLRHLQPLYRWMHLTRSSMSLEDLSNQIARLSVLTGIEKKAVNDALFRLKQSSVKLIQTSTGKPVQHMEPGCFDYLLPHDSGVGGQTRTTRSVTWICLPYFTLEPYSGLLSGAENSSTFPIQTLLQAQFSRAAKERDMQQAVRQVAKAGPGLCFHISQLWCIIINNSFVITYGRMSEDVLCGTSITKSSKSLSSLSDEQSQQKFWVRFGGNVMWTLPVKDCQTWFDFVSHFWEFWHLPLCFYRNKRLINPEDWSKIWASASQKHSHTISFDLEIGPAPKLPTSGRLVPIQRESQQEETTTDEQPKDGETTSSKRGIRSDTAKKAKHLRPPTKLTTVDPPKPSPPSSSPSFALFTCLDDVSLATDNTIDEAKLDERLHEIETILLHETSVSDQRAYKRCPSASRLSVYHMLEQEELELVHAEKRTRSSSPQDYEIRADIFNLADMVFKFFLPETSEIPMASKFWGAVKSQVKQHDEDVADDRDQLRALLKELAGMILYFTETFLHAQHADRVQIHVPDQLIDGWLHILLGLSSMSTDPLRALTFLDFHAKPLISQGLNAIVKDMAKKPLLEKAVVLPQELVSLMSMRLLADVTPGLPNISQTYSEYLNAIESEITGKQSDRSHEQRLDLLDQELMVIQNTITSQREIFERLEKYSQQSSYRMPASTRSRATPINYSGRPKIILPLAQVQDRQYNYHEQSGIKPDPGYGQRGYEPPPFYVEDVPGSMSEESKQLSARDPGGFRQLFLNECVLQLDQREREFEEYELHSKQLRVMNRNKVDIKKDRQERLIYAFTVVTIIFLPLSAVSSIFGMNTSDIRDMEVGQWAYWAVAIPVTVAVLFIGFLFTGDLGTAFRWVSRIGGGSKLPSVGSATEKWQIDGTGMYGETESEYSGHRPRRSENLRRRSYSHYEGRDYDGGYSRAGRGEVTAPGKLAGEKWGLPY</sequence>
<dbReference type="Pfam" id="PF01544">
    <property type="entry name" value="CorA"/>
    <property type="match status" value="1"/>
</dbReference>
<dbReference type="GO" id="GO:0000287">
    <property type="term" value="F:magnesium ion binding"/>
    <property type="evidence" value="ECO:0007669"/>
    <property type="project" value="TreeGrafter"/>
</dbReference>
<evidence type="ECO:0000313" key="7">
    <source>
        <dbReference type="EMBL" id="KAK3401872.1"/>
    </source>
</evidence>
<dbReference type="PANTHER" id="PTHR46494:SF3">
    <property type="entry name" value="ZINC TRANSPORT PROTEIN ZNTB"/>
    <property type="match status" value="1"/>
</dbReference>
<protein>
    <recommendedName>
        <fullName evidence="9">Mg2+ transporter</fullName>
    </recommendedName>
</protein>
<dbReference type="Proteomes" id="UP001281003">
    <property type="component" value="Unassembled WGS sequence"/>
</dbReference>
<evidence type="ECO:0000256" key="2">
    <source>
        <dbReference type="ARBA" id="ARBA00022692"/>
    </source>
</evidence>
<proteinExistence type="predicted"/>
<feature type="compositionally biased region" description="Basic residues" evidence="5">
    <location>
        <begin position="150"/>
        <end position="159"/>
    </location>
</feature>
<keyword evidence="8" id="KW-1185">Reference proteome</keyword>
<evidence type="ECO:0008006" key="9">
    <source>
        <dbReference type="Google" id="ProtNLM"/>
    </source>
</evidence>
<evidence type="ECO:0000256" key="4">
    <source>
        <dbReference type="ARBA" id="ARBA00023136"/>
    </source>
</evidence>
<feature type="compositionally biased region" description="Basic residues" evidence="5">
    <location>
        <begin position="174"/>
        <end position="183"/>
    </location>
</feature>
<dbReference type="PANTHER" id="PTHR46494">
    <property type="entry name" value="CORA FAMILY METAL ION TRANSPORTER (EUROFUNG)"/>
    <property type="match status" value="1"/>
</dbReference>
<evidence type="ECO:0000256" key="6">
    <source>
        <dbReference type="SAM" id="Phobius"/>
    </source>
</evidence>
<feature type="region of interest" description="Disordered" evidence="5">
    <location>
        <begin position="82"/>
        <end position="125"/>
    </location>
</feature>
<evidence type="ECO:0000256" key="5">
    <source>
        <dbReference type="SAM" id="MobiDB-lite"/>
    </source>
</evidence>
<dbReference type="InterPro" id="IPR002523">
    <property type="entry name" value="MgTranspt_CorA/ZnTranspt_ZntB"/>
</dbReference>
<evidence type="ECO:0000256" key="1">
    <source>
        <dbReference type="ARBA" id="ARBA00004651"/>
    </source>
</evidence>
<evidence type="ECO:0000313" key="8">
    <source>
        <dbReference type="Proteomes" id="UP001281003"/>
    </source>
</evidence>
<feature type="transmembrane region" description="Helical" evidence="6">
    <location>
        <begin position="1142"/>
        <end position="1166"/>
    </location>
</feature>